<protein>
    <submittedName>
        <fullName evidence="1">32402_t:CDS:1</fullName>
    </submittedName>
</protein>
<dbReference type="EMBL" id="CAJVQB010033541">
    <property type="protein sequence ID" value="CAG8819939.1"/>
    <property type="molecule type" value="Genomic_DNA"/>
</dbReference>
<sequence length="62" mass="7229">MHLRQADEDIPSTLPTAQYQKLLSICSFDPNNTNISELVNRYQLDAPTTQMENIEYNENREN</sequence>
<name>A0ABN7W784_GIGMA</name>
<keyword evidence="2" id="KW-1185">Reference proteome</keyword>
<accession>A0ABN7W784</accession>
<gene>
    <name evidence="1" type="ORF">GMARGA_LOCUS27444</name>
</gene>
<proteinExistence type="predicted"/>
<dbReference type="Proteomes" id="UP000789901">
    <property type="component" value="Unassembled WGS sequence"/>
</dbReference>
<organism evidence="1 2">
    <name type="scientific">Gigaspora margarita</name>
    <dbReference type="NCBI Taxonomy" id="4874"/>
    <lineage>
        <taxon>Eukaryota</taxon>
        <taxon>Fungi</taxon>
        <taxon>Fungi incertae sedis</taxon>
        <taxon>Mucoromycota</taxon>
        <taxon>Glomeromycotina</taxon>
        <taxon>Glomeromycetes</taxon>
        <taxon>Diversisporales</taxon>
        <taxon>Gigasporaceae</taxon>
        <taxon>Gigaspora</taxon>
    </lineage>
</organism>
<feature type="non-terminal residue" evidence="1">
    <location>
        <position position="62"/>
    </location>
</feature>
<comment type="caution">
    <text evidence="1">The sequence shown here is derived from an EMBL/GenBank/DDBJ whole genome shotgun (WGS) entry which is preliminary data.</text>
</comment>
<reference evidence="1 2" key="1">
    <citation type="submission" date="2021-06" db="EMBL/GenBank/DDBJ databases">
        <authorList>
            <person name="Kallberg Y."/>
            <person name="Tangrot J."/>
            <person name="Rosling A."/>
        </authorList>
    </citation>
    <scope>NUCLEOTIDE SEQUENCE [LARGE SCALE GENOMIC DNA]</scope>
    <source>
        <strain evidence="1 2">120-4 pot B 10/14</strain>
    </source>
</reference>
<evidence type="ECO:0000313" key="2">
    <source>
        <dbReference type="Proteomes" id="UP000789901"/>
    </source>
</evidence>
<evidence type="ECO:0000313" key="1">
    <source>
        <dbReference type="EMBL" id="CAG8819939.1"/>
    </source>
</evidence>